<organism evidence="2 3">
    <name type="scientific">Pseudotabrizicola sediminis</name>
    <dbReference type="NCBI Taxonomy" id="2486418"/>
    <lineage>
        <taxon>Bacteria</taxon>
        <taxon>Pseudomonadati</taxon>
        <taxon>Pseudomonadota</taxon>
        <taxon>Alphaproteobacteria</taxon>
        <taxon>Rhodobacterales</taxon>
        <taxon>Paracoccaceae</taxon>
        <taxon>Pseudotabrizicola</taxon>
    </lineage>
</organism>
<proteinExistence type="predicted"/>
<feature type="domain" description="Glycosyl transferase family 25" evidence="1">
    <location>
        <begin position="5"/>
        <end position="134"/>
    </location>
</feature>
<dbReference type="CDD" id="cd06532">
    <property type="entry name" value="Glyco_transf_25"/>
    <property type="match status" value="1"/>
</dbReference>
<evidence type="ECO:0000313" key="2">
    <source>
        <dbReference type="EMBL" id="TGD45078.1"/>
    </source>
</evidence>
<sequence>MKLLILLINLDRSTERLASAKAQFDKVGWRFERVTAIVPDVVDSHPEFDPKRFRWLHRRMIQKGELGCALSHKRCLEKFLSTDEDHCIVFEDDICFDEQTRPTIQEALKWLDAHPDINWQCINLSSAYAKRYKDLTMIEGRKLRRSWQFPMLASALLWNRRGAAAFLSYLKQQLIFAPVDNQLRYLLARTGQGMSFDIPPVGLTYVKSDIGSDRVADGGTKNDWRNLQRRVPVYGWALWNSLWR</sequence>
<gene>
    <name evidence="2" type="ORF">EEB11_00380</name>
</gene>
<reference evidence="2 3" key="1">
    <citation type="submission" date="2018-11" db="EMBL/GenBank/DDBJ databases">
        <title>Tabrizicola sp. isolated from sediment of alpine lake.</title>
        <authorList>
            <person name="Liu Z."/>
        </authorList>
    </citation>
    <scope>NUCLEOTIDE SEQUENCE [LARGE SCALE GENOMIC DNA]</scope>
    <source>
        <strain evidence="2 3">DRYC-M-16</strain>
    </source>
</reference>
<keyword evidence="3" id="KW-1185">Reference proteome</keyword>
<dbReference type="EMBL" id="RPEM01000001">
    <property type="protein sequence ID" value="TGD45078.1"/>
    <property type="molecule type" value="Genomic_DNA"/>
</dbReference>
<comment type="caution">
    <text evidence="2">The sequence shown here is derived from an EMBL/GenBank/DDBJ whole genome shotgun (WGS) entry which is preliminary data.</text>
</comment>
<dbReference type="Proteomes" id="UP000297741">
    <property type="component" value="Unassembled WGS sequence"/>
</dbReference>
<evidence type="ECO:0000313" key="3">
    <source>
        <dbReference type="Proteomes" id="UP000297741"/>
    </source>
</evidence>
<accession>A0ABY2KQQ8</accession>
<evidence type="ECO:0000259" key="1">
    <source>
        <dbReference type="Pfam" id="PF01755"/>
    </source>
</evidence>
<name>A0ABY2KQQ8_9RHOB</name>
<protein>
    <submittedName>
        <fullName evidence="2">Glycosyltransferase family 25 protein</fullName>
    </submittedName>
</protein>
<dbReference type="InterPro" id="IPR002654">
    <property type="entry name" value="Glyco_trans_25"/>
</dbReference>
<dbReference type="Pfam" id="PF01755">
    <property type="entry name" value="Glyco_transf_25"/>
    <property type="match status" value="1"/>
</dbReference>